<dbReference type="RefSeq" id="WP_184085694.1">
    <property type="nucleotide sequence ID" value="NZ_JACHIJ010000003.1"/>
</dbReference>
<evidence type="ECO:0000259" key="1">
    <source>
        <dbReference type="Pfam" id="PF26468"/>
    </source>
</evidence>
<feature type="domain" description="GIY-YIG" evidence="1">
    <location>
        <begin position="4"/>
        <end position="231"/>
    </location>
</feature>
<gene>
    <name evidence="2" type="ORF">HNQ36_002663</name>
</gene>
<dbReference type="Proteomes" id="UP000521227">
    <property type="component" value="Unassembled WGS sequence"/>
</dbReference>
<dbReference type="AlphaFoldDB" id="A0A840MWI4"/>
<evidence type="ECO:0000313" key="2">
    <source>
        <dbReference type="EMBL" id="MBB5052689.1"/>
    </source>
</evidence>
<name>A0A840MWI4_9BRAD</name>
<dbReference type="EMBL" id="JACHIJ010000003">
    <property type="protein sequence ID" value="MBB5052689.1"/>
    <property type="molecule type" value="Genomic_DNA"/>
</dbReference>
<proteinExistence type="predicted"/>
<protein>
    <recommendedName>
        <fullName evidence="1">GIY-YIG domain-containing protein</fullName>
    </recommendedName>
</protein>
<dbReference type="InterPro" id="IPR058782">
    <property type="entry name" value="GIY_YIG_3"/>
</dbReference>
<comment type="caution">
    <text evidence="2">The sequence shown here is derived from an EMBL/GenBank/DDBJ whole genome shotgun (WGS) entry which is preliminary data.</text>
</comment>
<organism evidence="2 3">
    <name type="scientific">Afipia massiliensis</name>
    <dbReference type="NCBI Taxonomy" id="211460"/>
    <lineage>
        <taxon>Bacteria</taxon>
        <taxon>Pseudomonadati</taxon>
        <taxon>Pseudomonadota</taxon>
        <taxon>Alphaproteobacteria</taxon>
        <taxon>Hyphomicrobiales</taxon>
        <taxon>Nitrobacteraceae</taxon>
        <taxon>Afipia</taxon>
    </lineage>
</organism>
<accession>A0A840MWI4</accession>
<evidence type="ECO:0000313" key="3">
    <source>
        <dbReference type="Proteomes" id="UP000521227"/>
    </source>
</evidence>
<sequence>MASQRIDDLQRFYSAIGRLEERLGGARTLANCSGRQRWPQRGVYFFMEDGESRSESGTGQRIVRVGTHALKAESGTRLWSRLSQHRGQLRSGGGNHRGSIFRLIVGTALIARHGYEYPTWGNGNTANSDIRLGETELEREVSRVIGAMPFVWLAIDDEPGADSLRGYIERNSIALLSDFNKRSLDPPSKDWLGHRCNRERVRKSGLWNSNHVDELYNADFLNRLEERVEAAERTA</sequence>
<dbReference type="Pfam" id="PF26468">
    <property type="entry name" value="GIY_YIG_3"/>
    <property type="match status" value="1"/>
</dbReference>
<reference evidence="2 3" key="1">
    <citation type="submission" date="2020-08" db="EMBL/GenBank/DDBJ databases">
        <title>Genomic Encyclopedia of Type Strains, Phase IV (KMG-IV): sequencing the most valuable type-strain genomes for metagenomic binning, comparative biology and taxonomic classification.</title>
        <authorList>
            <person name="Goeker M."/>
        </authorList>
    </citation>
    <scope>NUCLEOTIDE SEQUENCE [LARGE SCALE GENOMIC DNA]</scope>
    <source>
        <strain evidence="2 3">DSM 17498</strain>
    </source>
</reference>